<dbReference type="PROSITE" id="PS50181">
    <property type="entry name" value="FBOX"/>
    <property type="match status" value="1"/>
</dbReference>
<evidence type="ECO:0000313" key="3">
    <source>
        <dbReference type="Proteomes" id="UP000011115"/>
    </source>
</evidence>
<dbReference type="SMR" id="M1AKG0"/>
<dbReference type="Proteomes" id="UP000011115">
    <property type="component" value="Unassembled WGS sequence"/>
</dbReference>
<dbReference type="PANTHER" id="PTHR34145">
    <property type="entry name" value="OS02G0105600 PROTEIN"/>
    <property type="match status" value="1"/>
</dbReference>
<dbReference type="PANTHER" id="PTHR34145:SF62">
    <property type="entry name" value="FBD DOMAIN-CONTAINING PROTEIN"/>
    <property type="match status" value="1"/>
</dbReference>
<organism evidence="2 3">
    <name type="scientific">Solanum tuberosum</name>
    <name type="common">Potato</name>
    <dbReference type="NCBI Taxonomy" id="4113"/>
    <lineage>
        <taxon>Eukaryota</taxon>
        <taxon>Viridiplantae</taxon>
        <taxon>Streptophyta</taxon>
        <taxon>Embryophyta</taxon>
        <taxon>Tracheophyta</taxon>
        <taxon>Spermatophyta</taxon>
        <taxon>Magnoliopsida</taxon>
        <taxon>eudicotyledons</taxon>
        <taxon>Gunneridae</taxon>
        <taxon>Pentapetalae</taxon>
        <taxon>asterids</taxon>
        <taxon>lamiids</taxon>
        <taxon>Solanales</taxon>
        <taxon>Solanaceae</taxon>
        <taxon>Solanoideae</taxon>
        <taxon>Solaneae</taxon>
        <taxon>Solanum</taxon>
    </lineage>
</organism>
<evidence type="ECO:0000313" key="2">
    <source>
        <dbReference type="EnsemblPlants" id="PGSC0003DMT400024635"/>
    </source>
</evidence>
<dbReference type="SUPFAM" id="SSF52047">
    <property type="entry name" value="RNI-like"/>
    <property type="match status" value="1"/>
</dbReference>
<accession>M1AKG0</accession>
<dbReference type="Pfam" id="PF00646">
    <property type="entry name" value="F-box"/>
    <property type="match status" value="1"/>
</dbReference>
<dbReference type="InterPro" id="IPR036047">
    <property type="entry name" value="F-box-like_dom_sf"/>
</dbReference>
<dbReference type="SUPFAM" id="SSF81383">
    <property type="entry name" value="F-box domain"/>
    <property type="match status" value="1"/>
</dbReference>
<feature type="domain" description="F-box" evidence="1">
    <location>
        <begin position="1"/>
        <end position="46"/>
    </location>
</feature>
<protein>
    <submittedName>
        <fullName evidence="2">F-box family protein</fullName>
    </submittedName>
</protein>
<dbReference type="AlphaFoldDB" id="M1AKG0"/>
<dbReference type="KEGG" id="sot:107062534"/>
<dbReference type="OrthoDB" id="1534647at2759"/>
<dbReference type="InterPro" id="IPR053772">
    <property type="entry name" value="At1g61320/At1g61330-like"/>
</dbReference>
<dbReference type="Gene3D" id="1.20.1280.50">
    <property type="match status" value="1"/>
</dbReference>
<reference evidence="3" key="1">
    <citation type="journal article" date="2011" name="Nature">
        <title>Genome sequence and analysis of the tuber crop potato.</title>
        <authorList>
            <consortium name="The Potato Genome Sequencing Consortium"/>
        </authorList>
    </citation>
    <scope>NUCLEOTIDE SEQUENCE [LARGE SCALE GENOMIC DNA]</scope>
    <source>
        <strain evidence="3">cv. DM1-3 516 R44</strain>
    </source>
</reference>
<proteinExistence type="predicted"/>
<reference evidence="2" key="2">
    <citation type="submission" date="2015-06" db="UniProtKB">
        <authorList>
            <consortium name="EnsemblPlants"/>
        </authorList>
    </citation>
    <scope>IDENTIFICATION</scope>
    <source>
        <strain evidence="2">DM1-3 516 R44</strain>
    </source>
</reference>
<name>M1AKG0_SOLTU</name>
<dbReference type="Pfam" id="PF23622">
    <property type="entry name" value="LRR_At1g61320_AtMIF1"/>
    <property type="match status" value="1"/>
</dbReference>
<sequence length="509" mass="58291">MDRISELPEPILEYILSFLVYKNVAQLSMLSKTWNKVCNSISYLKFDGDFFFTPSKYKPKLVDVVHQTLENRRKLKIAVHKCWLPLTIGSHEVYNCWIDTLVVCNIKELHLSIKSHLYKLPEMIFNAKALNVLRLIGFNIIELPCKSINLPSLREFYLDSVILDDNFLRAICTTCSNLVVLYLVGCHGFNSLQVGENLPKLKKLKLEYSYHQVQFVDISSTNLEQLTIYGNCDYLKAVEITASKALKTLYLQRVPITQKILSCLGNLDKCELFFCHTLKTLKIASFLLKQLTVHQCPNLIAVELDTPNLIRFSYNCHSLPTLQLKASASASLEAKICFVSGTTDSDVTKFLGNFNQSMVVELTCKSDKALVIPKDMRGSLLPPLYGTNRVHVNIRSPLINCSIVDILDSMLWISPQLDTLSYFKPDLKILMFIYEDALDEDEKPCCTSQPWKCWRHKLKQVKIQNITCMEQKQELRNYLYANPDIPEIIEVPGPVFIDPTVFIHRFVIG</sequence>
<dbReference type="RefSeq" id="XP_015168738.1">
    <property type="nucleotide sequence ID" value="XM_015313252.1"/>
</dbReference>
<evidence type="ECO:0000259" key="1">
    <source>
        <dbReference type="PROSITE" id="PS50181"/>
    </source>
</evidence>
<dbReference type="Gene3D" id="3.80.10.10">
    <property type="entry name" value="Ribonuclease Inhibitor"/>
    <property type="match status" value="1"/>
</dbReference>
<dbReference type="HOGENOM" id="CLU_039570_1_0_1"/>
<gene>
    <name evidence="2" type="primary">LOC107062534</name>
</gene>
<dbReference type="EnsemblPlants" id="PGSC0003DMT400024635">
    <property type="protein sequence ID" value="PGSC0003DMT400024635"/>
    <property type="gene ID" value="PGSC0003DMG400009532"/>
</dbReference>
<dbReference type="InterPro" id="IPR001810">
    <property type="entry name" value="F-box_dom"/>
</dbReference>
<keyword evidence="3" id="KW-1185">Reference proteome</keyword>
<dbReference type="InterPro" id="IPR032675">
    <property type="entry name" value="LRR_dom_sf"/>
</dbReference>
<dbReference type="InParanoid" id="M1AKG0"/>
<dbReference type="OMA" id="YINMLME"/>
<dbReference type="PaxDb" id="4113-PGSC0003DMT400024635"/>
<dbReference type="GeneID" id="107062534"/>
<dbReference type="InterPro" id="IPR055357">
    <property type="entry name" value="LRR_At1g61320_AtMIF1"/>
</dbReference>
<dbReference type="Gramene" id="PGSC0003DMT400024635">
    <property type="protein sequence ID" value="PGSC0003DMT400024635"/>
    <property type="gene ID" value="PGSC0003DMG400009532"/>
</dbReference>
<dbReference type="eggNOG" id="ENOG502S2H2">
    <property type="taxonomic scope" value="Eukaryota"/>
</dbReference>